<dbReference type="EMBL" id="BAAANT010000020">
    <property type="protein sequence ID" value="GAA2146978.1"/>
    <property type="molecule type" value="Genomic_DNA"/>
</dbReference>
<feature type="transmembrane region" description="Helical" evidence="1">
    <location>
        <begin position="59"/>
        <end position="77"/>
    </location>
</feature>
<accession>A0ABN2ZSW4</accession>
<comment type="caution">
    <text evidence="2">The sequence shown here is derived from an EMBL/GenBank/DDBJ whole genome shotgun (WGS) entry which is preliminary data.</text>
</comment>
<keyword evidence="3" id="KW-1185">Reference proteome</keyword>
<reference evidence="2 3" key="1">
    <citation type="journal article" date="2019" name="Int. J. Syst. Evol. Microbiol.">
        <title>The Global Catalogue of Microorganisms (GCM) 10K type strain sequencing project: providing services to taxonomists for standard genome sequencing and annotation.</title>
        <authorList>
            <consortium name="The Broad Institute Genomics Platform"/>
            <consortium name="The Broad Institute Genome Sequencing Center for Infectious Disease"/>
            <person name="Wu L."/>
            <person name="Ma J."/>
        </authorList>
    </citation>
    <scope>NUCLEOTIDE SEQUENCE [LARGE SCALE GENOMIC DNA]</scope>
    <source>
        <strain evidence="2 3">JCM 14560</strain>
    </source>
</reference>
<proteinExistence type="predicted"/>
<keyword evidence="1" id="KW-1133">Transmembrane helix</keyword>
<name>A0ABN2ZSW4_9ACTN</name>
<evidence type="ECO:0008006" key="4">
    <source>
        <dbReference type="Google" id="ProtNLM"/>
    </source>
</evidence>
<keyword evidence="1" id="KW-0472">Membrane</keyword>
<dbReference type="Proteomes" id="UP001422759">
    <property type="component" value="Unassembled WGS sequence"/>
</dbReference>
<organism evidence="2 3">
    <name type="scientific">Kitasatospora kazusensis</name>
    <dbReference type="NCBI Taxonomy" id="407974"/>
    <lineage>
        <taxon>Bacteria</taxon>
        <taxon>Bacillati</taxon>
        <taxon>Actinomycetota</taxon>
        <taxon>Actinomycetes</taxon>
        <taxon>Kitasatosporales</taxon>
        <taxon>Streptomycetaceae</taxon>
        <taxon>Kitasatospora</taxon>
    </lineage>
</organism>
<feature type="transmembrane region" description="Helical" evidence="1">
    <location>
        <begin position="345"/>
        <end position="367"/>
    </location>
</feature>
<feature type="transmembrane region" description="Helical" evidence="1">
    <location>
        <begin position="89"/>
        <end position="114"/>
    </location>
</feature>
<evidence type="ECO:0000313" key="3">
    <source>
        <dbReference type="Proteomes" id="UP001422759"/>
    </source>
</evidence>
<protein>
    <recommendedName>
        <fullName evidence="4">Carotenoid biosynthesis protein</fullName>
    </recommendedName>
</protein>
<feature type="transmembrane region" description="Helical" evidence="1">
    <location>
        <begin position="300"/>
        <end position="318"/>
    </location>
</feature>
<feature type="transmembrane region" description="Helical" evidence="1">
    <location>
        <begin position="134"/>
        <end position="156"/>
    </location>
</feature>
<evidence type="ECO:0000256" key="1">
    <source>
        <dbReference type="SAM" id="Phobius"/>
    </source>
</evidence>
<feature type="transmembrane region" description="Helical" evidence="1">
    <location>
        <begin position="264"/>
        <end position="288"/>
    </location>
</feature>
<keyword evidence="1" id="KW-0812">Transmembrane</keyword>
<feature type="transmembrane region" description="Helical" evidence="1">
    <location>
        <begin position="195"/>
        <end position="214"/>
    </location>
</feature>
<sequence length="387" mass="41229">MALSGGCAVAQAMLLFALRPLILIERGAGPARLVGDDIRVQGLDLGGFAAKGGGHLGWWVPQLVFLALSTVLMYGVLRSAPDARPRVRTALELAGAMLFAAGVADLLCLAMDPARRPTGLGYRDWFVDIQLKQAWSAPVQFVLLTGWAVLLPWAAVWRLREWPIFRELVGETGTGDGVGPERAPVLGTAHERRDAVLAGIIPMVLLAVAGGPLLRHSNVRQLKHGSLTFAPDLWLPYRPPALADEWSGVLYPALRMRPLRTENIAGWLGTLAVCLVLLLVLAAALRAVATGMAGKHPLRLLMECWCATLLAAVAAAAVETALLGDVVPRFAFGPVHPFDAVGADAIRFGAVWGWATGAAFLGAVLVIGRRQHGKESSVKEGRSSRAE</sequence>
<evidence type="ECO:0000313" key="2">
    <source>
        <dbReference type="EMBL" id="GAA2146978.1"/>
    </source>
</evidence>
<gene>
    <name evidence="2" type="ORF">GCM10009760_37320</name>
</gene>